<dbReference type="OrthoDB" id="9815326at2"/>
<protein>
    <submittedName>
        <fullName evidence="1">N-formylglutamate amidohydrolase</fullName>
    </submittedName>
</protein>
<dbReference type="STRING" id="395963.Bind_3232"/>
<dbReference type="InterPro" id="IPR007709">
    <property type="entry name" value="N-FG_amidohydro"/>
</dbReference>
<name>B2ID27_BEII9</name>
<dbReference type="GO" id="GO:0016787">
    <property type="term" value="F:hydrolase activity"/>
    <property type="evidence" value="ECO:0007669"/>
    <property type="project" value="UniProtKB-KW"/>
</dbReference>
<keyword evidence="1" id="KW-0378">Hydrolase</keyword>
<dbReference type="EMBL" id="CP001016">
    <property type="protein sequence ID" value="ACB96792.1"/>
    <property type="molecule type" value="Genomic_DNA"/>
</dbReference>
<proteinExistence type="predicted"/>
<dbReference type="eggNOG" id="COG3931">
    <property type="taxonomic scope" value="Bacteria"/>
</dbReference>
<dbReference type="KEGG" id="bid:Bind_3232"/>
<sequence>MTHFKNESLVETDPVKPVERVDGSRDAGLLFLCDHASNHVPDDYGNLGLESAEFERHIAYDIGAARVTRSLARIFSAPALLTRVSRLVIDANRGSDDPTLVMRLSDGRIIPGNARAGEAEIAHRISQYWQPYRDAIRAETEAMLEQGPVPILLAVHSFTPCWKNVARPWDVGVLWDSDPRFAEPLIAGLAAAGLCVGDNEPYDGALCGDTLNVEATQRGLPGVLIEIRQDHIDSADKADQFAVKLADILKPLADDPAQHAIDFFPSRTGCCVEPTD</sequence>
<reference evidence="2" key="1">
    <citation type="submission" date="2008-03" db="EMBL/GenBank/DDBJ databases">
        <title>Complete sequence of chromosome of Beijerinckia indica subsp. indica ATCC 9039.</title>
        <authorList>
            <consortium name="US DOE Joint Genome Institute"/>
            <person name="Copeland A."/>
            <person name="Lucas S."/>
            <person name="Lapidus A."/>
            <person name="Glavina del Rio T."/>
            <person name="Dalin E."/>
            <person name="Tice H."/>
            <person name="Bruce D."/>
            <person name="Goodwin L."/>
            <person name="Pitluck S."/>
            <person name="LaButti K."/>
            <person name="Schmutz J."/>
            <person name="Larimer F."/>
            <person name="Land M."/>
            <person name="Hauser L."/>
            <person name="Kyrpides N."/>
            <person name="Mikhailova N."/>
            <person name="Dunfield P.F."/>
            <person name="Dedysh S.N."/>
            <person name="Liesack W."/>
            <person name="Saw J.H."/>
            <person name="Alam M."/>
            <person name="Chen Y."/>
            <person name="Murrell J.C."/>
            <person name="Richardson P."/>
        </authorList>
    </citation>
    <scope>NUCLEOTIDE SEQUENCE [LARGE SCALE GENOMIC DNA]</scope>
    <source>
        <strain evidence="2">ATCC 9039 / DSM 1715 / NCIMB 8712</strain>
    </source>
</reference>
<accession>B2ID27</accession>
<dbReference type="RefSeq" id="WP_012386140.1">
    <property type="nucleotide sequence ID" value="NC_010581.1"/>
</dbReference>
<dbReference type="Gene3D" id="3.40.630.40">
    <property type="entry name" value="Zn-dependent exopeptidases"/>
    <property type="match status" value="1"/>
</dbReference>
<keyword evidence="2" id="KW-1185">Reference proteome</keyword>
<gene>
    <name evidence="1" type="ordered locus">Bind_3232</name>
</gene>
<dbReference type="Proteomes" id="UP000001695">
    <property type="component" value="Chromosome"/>
</dbReference>
<reference evidence="1 2" key="2">
    <citation type="journal article" date="2010" name="J. Bacteriol.">
        <title>Complete genome sequence of Beijerinckia indica subsp. indica.</title>
        <authorList>
            <person name="Tamas I."/>
            <person name="Dedysh S.N."/>
            <person name="Liesack W."/>
            <person name="Stott M.B."/>
            <person name="Alam M."/>
            <person name="Murrell J.C."/>
            <person name="Dunfield P.F."/>
        </authorList>
    </citation>
    <scope>NUCLEOTIDE SEQUENCE [LARGE SCALE GENOMIC DNA]</scope>
    <source>
        <strain evidence="2">ATCC 9039 / DSM 1715 / NCIMB 8712</strain>
    </source>
</reference>
<evidence type="ECO:0000313" key="1">
    <source>
        <dbReference type="EMBL" id="ACB96792.1"/>
    </source>
</evidence>
<dbReference type="InterPro" id="IPR011227">
    <property type="entry name" value="UCP029730"/>
</dbReference>
<dbReference type="SUPFAM" id="SSF53187">
    <property type="entry name" value="Zn-dependent exopeptidases"/>
    <property type="match status" value="1"/>
</dbReference>
<dbReference type="HOGENOM" id="CLU_079628_0_0_5"/>
<dbReference type="AlphaFoldDB" id="B2ID27"/>
<dbReference type="PIRSF" id="PIRSF029730">
    <property type="entry name" value="UCP029730"/>
    <property type="match status" value="1"/>
</dbReference>
<dbReference type="Pfam" id="PF05013">
    <property type="entry name" value="FGase"/>
    <property type="match status" value="1"/>
</dbReference>
<organism evidence="1 2">
    <name type="scientific">Beijerinckia indica subsp. indica (strain ATCC 9039 / DSM 1715 / NCIMB 8712)</name>
    <dbReference type="NCBI Taxonomy" id="395963"/>
    <lineage>
        <taxon>Bacteria</taxon>
        <taxon>Pseudomonadati</taxon>
        <taxon>Pseudomonadota</taxon>
        <taxon>Alphaproteobacteria</taxon>
        <taxon>Hyphomicrobiales</taxon>
        <taxon>Beijerinckiaceae</taxon>
        <taxon>Beijerinckia</taxon>
    </lineage>
</organism>
<evidence type="ECO:0000313" key="2">
    <source>
        <dbReference type="Proteomes" id="UP000001695"/>
    </source>
</evidence>